<reference evidence="2 3" key="1">
    <citation type="submission" date="2021-03" db="EMBL/GenBank/DDBJ databases">
        <title>Metabolic Capacity of the Antarctic Cyanobacterium Phormidium pseudopriestleyi that Sustains Oxygenic Photosynthesis in the Presence of Hydrogen Sulfide.</title>
        <authorList>
            <person name="Lumian J.E."/>
            <person name="Jungblut A.D."/>
            <person name="Dillon M.L."/>
            <person name="Hawes I."/>
            <person name="Doran P.T."/>
            <person name="Mackey T.J."/>
            <person name="Dick G.J."/>
            <person name="Grettenberger C.L."/>
            <person name="Sumner D.Y."/>
        </authorList>
    </citation>
    <scope>NUCLEOTIDE SEQUENCE [LARGE SCALE GENOMIC DNA]</scope>
    <source>
        <strain evidence="2 3">FRX01</strain>
    </source>
</reference>
<dbReference type="EMBL" id="JAFLQW010000204">
    <property type="protein sequence ID" value="MBO0348923.1"/>
    <property type="molecule type" value="Genomic_DNA"/>
</dbReference>
<evidence type="ECO:0000256" key="1">
    <source>
        <dbReference type="SAM" id="MobiDB-lite"/>
    </source>
</evidence>
<name>A0ABS3FQ35_9CYAN</name>
<gene>
    <name evidence="2" type="ORF">J0895_07375</name>
</gene>
<organism evidence="2 3">
    <name type="scientific">Phormidium pseudopriestleyi FRX01</name>
    <dbReference type="NCBI Taxonomy" id="1759528"/>
    <lineage>
        <taxon>Bacteria</taxon>
        <taxon>Bacillati</taxon>
        <taxon>Cyanobacteriota</taxon>
        <taxon>Cyanophyceae</taxon>
        <taxon>Oscillatoriophycideae</taxon>
        <taxon>Oscillatoriales</taxon>
        <taxon>Oscillatoriaceae</taxon>
        <taxon>Phormidium</taxon>
    </lineage>
</organism>
<sequence length="62" mass="7499">MNLPEFEYLIRKTVTYLDFHSDDASKELNAQWQQVLIEIQRLKRQKQQEKSRRSPSKPPKPE</sequence>
<evidence type="ECO:0000313" key="3">
    <source>
        <dbReference type="Proteomes" id="UP000664844"/>
    </source>
</evidence>
<dbReference type="RefSeq" id="WP_207087463.1">
    <property type="nucleotide sequence ID" value="NZ_JAFLQW010000204.1"/>
</dbReference>
<proteinExistence type="predicted"/>
<protein>
    <submittedName>
        <fullName evidence="2">Uncharacterized protein</fullName>
    </submittedName>
</protein>
<comment type="caution">
    <text evidence="2">The sequence shown here is derived from an EMBL/GenBank/DDBJ whole genome shotgun (WGS) entry which is preliminary data.</text>
</comment>
<feature type="region of interest" description="Disordered" evidence="1">
    <location>
        <begin position="43"/>
        <end position="62"/>
    </location>
</feature>
<keyword evidence="3" id="KW-1185">Reference proteome</keyword>
<accession>A0ABS3FQ35</accession>
<evidence type="ECO:0000313" key="2">
    <source>
        <dbReference type="EMBL" id="MBO0348923.1"/>
    </source>
</evidence>
<dbReference type="Proteomes" id="UP000664844">
    <property type="component" value="Unassembled WGS sequence"/>
</dbReference>